<dbReference type="InterPro" id="IPR006121">
    <property type="entry name" value="HMA_dom"/>
</dbReference>
<reference evidence="10 11" key="1">
    <citation type="submission" date="2019-02" db="EMBL/GenBank/DDBJ databases">
        <title>Deep-cultivation of Planctomycetes and their phenomic and genomic characterization uncovers novel biology.</title>
        <authorList>
            <person name="Wiegand S."/>
            <person name="Jogler M."/>
            <person name="Boedeker C."/>
            <person name="Pinto D."/>
            <person name="Vollmers J."/>
            <person name="Rivas-Marin E."/>
            <person name="Kohn T."/>
            <person name="Peeters S.H."/>
            <person name="Heuer A."/>
            <person name="Rast P."/>
            <person name="Oberbeckmann S."/>
            <person name="Bunk B."/>
            <person name="Jeske O."/>
            <person name="Meyerdierks A."/>
            <person name="Storesund J.E."/>
            <person name="Kallscheuer N."/>
            <person name="Luecker S."/>
            <person name="Lage O.M."/>
            <person name="Pohl T."/>
            <person name="Merkel B.J."/>
            <person name="Hornburger P."/>
            <person name="Mueller R.-W."/>
            <person name="Bruemmer F."/>
            <person name="Labrenz M."/>
            <person name="Spormann A.M."/>
            <person name="Op Den Camp H."/>
            <person name="Overmann J."/>
            <person name="Amann R."/>
            <person name="Jetten M.S.M."/>
            <person name="Mascher T."/>
            <person name="Medema M.H."/>
            <person name="Devos D.P."/>
            <person name="Kaster A.-K."/>
            <person name="Ovreas L."/>
            <person name="Rohde M."/>
            <person name="Galperin M.Y."/>
            <person name="Jogler C."/>
        </authorList>
    </citation>
    <scope>NUCLEOTIDE SEQUENCE [LARGE SCALE GENOMIC DNA]</scope>
    <source>
        <strain evidence="10 11">KOR34</strain>
    </source>
</reference>
<dbReference type="SFLD" id="SFLDF00027">
    <property type="entry name" value="p-type_atpase"/>
    <property type="match status" value="1"/>
</dbReference>
<dbReference type="InterPro" id="IPR023299">
    <property type="entry name" value="ATPase_P-typ_cyto_dom_N"/>
</dbReference>
<evidence type="ECO:0000256" key="4">
    <source>
        <dbReference type="ARBA" id="ARBA00022723"/>
    </source>
</evidence>
<dbReference type="SFLD" id="SFLDS00003">
    <property type="entry name" value="Haloacid_Dehalogenase"/>
    <property type="match status" value="1"/>
</dbReference>
<dbReference type="GO" id="GO:0019829">
    <property type="term" value="F:ATPase-coupled monoatomic cation transmembrane transporter activity"/>
    <property type="evidence" value="ECO:0007669"/>
    <property type="project" value="InterPro"/>
</dbReference>
<dbReference type="PROSITE" id="PS50846">
    <property type="entry name" value="HMA_2"/>
    <property type="match status" value="1"/>
</dbReference>
<feature type="transmembrane region" description="Helical" evidence="8">
    <location>
        <begin position="436"/>
        <end position="457"/>
    </location>
</feature>
<dbReference type="InterPro" id="IPR036163">
    <property type="entry name" value="HMA_dom_sf"/>
</dbReference>
<feature type="transmembrane region" description="Helical" evidence="8">
    <location>
        <begin position="260"/>
        <end position="278"/>
    </location>
</feature>
<comment type="subcellular location">
    <subcellularLocation>
        <location evidence="8">Cell membrane</location>
    </subcellularLocation>
    <subcellularLocation>
        <location evidence="1">Membrane</location>
    </subcellularLocation>
</comment>
<keyword evidence="8" id="KW-1003">Cell membrane</keyword>
<dbReference type="Pfam" id="PF12156">
    <property type="entry name" value="ATPase-cat_bd"/>
    <property type="match status" value="1"/>
</dbReference>
<dbReference type="InterPro" id="IPR018303">
    <property type="entry name" value="ATPase_P-typ_P_site"/>
</dbReference>
<sequence length="823" mass="86277">MNATADPAEPAEPPAKTSVACDHCGLPVPKGLIEPHEKEQFCCQGCRTVYQVIHANGLERYYRLRDSVAAKPRRAAATTNRYLAFDSEEFLTHQTRSTAGGRRVAELRLEGVHCAACLWLVERLPGIVEGVADAKLSLRASLVRVTWDPTAVSLSRIAQTLDCLGYPAYPAAGVTALDVRRNEERKQLVRLGVAGALAGNSMLLALALYAGLFSGIESHFHLLFRWVSAGLGMVSLAWPGAVFFRGAWAAIAARRPSLDLPIALALTVGGVAGLANTLLDRGEIYFDSLSVLVFLLLVGRWFQARQQRRADEAVGLIFAFTPSTCRVVMGDEVVDRPVDSLAFGELVEVRSGDLIPADGAVESGESSVNQALLTGESHPAPVGPGQKVYAGAQNLGGVLRVRVIATGEESRVGGLMRLVDQGVREKPPIVQFADRVSGWFVAAVVVLSLATLLGWWAATGGAAAIDHTVALLIVACPCALGLATPLTMAMALGAAARRNMLVKDARAIERLAKSGRLLLDKTGTITAGRPVLKTWIGPSWLKAVVAAAERDSVHPVGAALRRAFCKEGVDDGAIVDQVVELGDGGLTARFEGRRLRIGCPSYFDRESFLTNDLWRRAAAEHQTLGQTVVLVALDEELIGLAALADQTRPDAAGALEQLASAGWRTSILSGDAADVVHGVAAEVGVPFEHACAGMSPEGKLEVVRRRGDAGGVTVMVGDGVNDAAALAAADVGVAVQGGAEASLAAADVYLAQSGLAPLVDLTDLARQAMRVVRRNLAISLGYNLLAVSLAAAGLITPLAAAVLMPISSATVLASAAAGLRGGR</sequence>
<comment type="similarity">
    <text evidence="2 8">Belongs to the cation transport ATPase (P-type) (TC 3.A.3) family. Type IB subfamily.</text>
</comment>
<feature type="transmembrane region" description="Helical" evidence="8">
    <location>
        <begin position="801"/>
        <end position="819"/>
    </location>
</feature>
<keyword evidence="6 8" id="KW-1133">Transmembrane helix</keyword>
<dbReference type="GO" id="GO:0005886">
    <property type="term" value="C:plasma membrane"/>
    <property type="evidence" value="ECO:0007669"/>
    <property type="project" value="UniProtKB-SubCell"/>
</dbReference>
<keyword evidence="11" id="KW-1185">Reference proteome</keyword>
<dbReference type="GO" id="GO:0005524">
    <property type="term" value="F:ATP binding"/>
    <property type="evidence" value="ECO:0007669"/>
    <property type="project" value="UniProtKB-UniRule"/>
</dbReference>
<keyword evidence="5" id="KW-1278">Translocase</keyword>
<dbReference type="InterPro" id="IPR036412">
    <property type="entry name" value="HAD-like_sf"/>
</dbReference>
<dbReference type="SUPFAM" id="SSF81653">
    <property type="entry name" value="Calcium ATPase, transduction domain A"/>
    <property type="match status" value="1"/>
</dbReference>
<dbReference type="OrthoDB" id="211392at2"/>
<dbReference type="InterPro" id="IPR027256">
    <property type="entry name" value="P-typ_ATPase_IB"/>
</dbReference>
<feature type="transmembrane region" description="Helical" evidence="8">
    <location>
        <begin position="469"/>
        <end position="496"/>
    </location>
</feature>
<dbReference type="NCBIfam" id="TIGR01525">
    <property type="entry name" value="ATPase-IB_hvy"/>
    <property type="match status" value="1"/>
</dbReference>
<keyword evidence="8" id="KW-0547">Nucleotide-binding</keyword>
<feature type="transmembrane region" description="Helical" evidence="8">
    <location>
        <begin position="188"/>
        <end position="211"/>
    </location>
</feature>
<dbReference type="Gene3D" id="3.40.50.1000">
    <property type="entry name" value="HAD superfamily/HAD-like"/>
    <property type="match status" value="1"/>
</dbReference>
<name>A0A5C5UUD6_9BACT</name>
<dbReference type="EMBL" id="SIHJ01000008">
    <property type="protein sequence ID" value="TWT29399.1"/>
    <property type="molecule type" value="Genomic_DNA"/>
</dbReference>
<dbReference type="GO" id="GO:0046872">
    <property type="term" value="F:metal ion binding"/>
    <property type="evidence" value="ECO:0007669"/>
    <property type="project" value="UniProtKB-KW"/>
</dbReference>
<keyword evidence="3 8" id="KW-0812">Transmembrane</keyword>
<gene>
    <name evidence="10" type="primary">copA</name>
    <name evidence="10" type="ORF">KOR34_52110</name>
</gene>
<dbReference type="PRINTS" id="PR00119">
    <property type="entry name" value="CATATPASE"/>
</dbReference>
<dbReference type="InterPro" id="IPR021993">
    <property type="entry name" value="ATPase-cat-bd"/>
</dbReference>
<dbReference type="RefSeq" id="WP_146569013.1">
    <property type="nucleotide sequence ID" value="NZ_SIHJ01000008.1"/>
</dbReference>
<dbReference type="NCBIfam" id="TIGR01511">
    <property type="entry name" value="ATPase-IB1_Cu"/>
    <property type="match status" value="1"/>
</dbReference>
<dbReference type="InterPro" id="IPR023214">
    <property type="entry name" value="HAD_sf"/>
</dbReference>
<feature type="domain" description="HMA" evidence="9">
    <location>
        <begin position="103"/>
        <end position="169"/>
    </location>
</feature>
<dbReference type="Pfam" id="PF00702">
    <property type="entry name" value="Hydrolase"/>
    <property type="match status" value="1"/>
</dbReference>
<dbReference type="SUPFAM" id="SSF56784">
    <property type="entry name" value="HAD-like"/>
    <property type="match status" value="1"/>
</dbReference>
<dbReference type="CDD" id="cd00371">
    <property type="entry name" value="HMA"/>
    <property type="match status" value="1"/>
</dbReference>
<dbReference type="GO" id="GO:0030001">
    <property type="term" value="P:metal ion transport"/>
    <property type="evidence" value="ECO:0007669"/>
    <property type="project" value="UniProtKB-ARBA"/>
</dbReference>
<dbReference type="InterPro" id="IPR059000">
    <property type="entry name" value="ATPase_P-type_domA"/>
</dbReference>
<dbReference type="GO" id="GO:0016887">
    <property type="term" value="F:ATP hydrolysis activity"/>
    <property type="evidence" value="ECO:0007669"/>
    <property type="project" value="InterPro"/>
</dbReference>
<dbReference type="Gene3D" id="2.70.150.10">
    <property type="entry name" value="Calcium-transporting ATPase, cytoplasmic transduction domain A"/>
    <property type="match status" value="1"/>
</dbReference>
<evidence type="ECO:0000256" key="7">
    <source>
        <dbReference type="ARBA" id="ARBA00023136"/>
    </source>
</evidence>
<evidence type="ECO:0000259" key="9">
    <source>
        <dbReference type="PROSITE" id="PS50846"/>
    </source>
</evidence>
<feature type="transmembrane region" description="Helical" evidence="8">
    <location>
        <begin position="223"/>
        <end position="248"/>
    </location>
</feature>
<evidence type="ECO:0000256" key="8">
    <source>
        <dbReference type="RuleBase" id="RU362081"/>
    </source>
</evidence>
<evidence type="ECO:0000256" key="1">
    <source>
        <dbReference type="ARBA" id="ARBA00004370"/>
    </source>
</evidence>
<keyword evidence="7 8" id="KW-0472">Membrane</keyword>
<evidence type="ECO:0000313" key="11">
    <source>
        <dbReference type="Proteomes" id="UP000316714"/>
    </source>
</evidence>
<dbReference type="InterPro" id="IPR023298">
    <property type="entry name" value="ATPase_P-typ_TM_dom_sf"/>
</dbReference>
<accession>A0A5C5UUD6</accession>
<dbReference type="InterPro" id="IPR008250">
    <property type="entry name" value="ATPase_P-typ_transduc_dom_A_sf"/>
</dbReference>
<keyword evidence="4 8" id="KW-0479">Metal-binding</keyword>
<dbReference type="Pfam" id="PF00403">
    <property type="entry name" value="HMA"/>
    <property type="match status" value="1"/>
</dbReference>
<comment type="caution">
    <text evidence="10">The sequence shown here is derived from an EMBL/GenBank/DDBJ whole genome shotgun (WGS) entry which is preliminary data.</text>
</comment>
<dbReference type="PANTHER" id="PTHR46594">
    <property type="entry name" value="P-TYPE CATION-TRANSPORTING ATPASE"/>
    <property type="match status" value="1"/>
</dbReference>
<feature type="transmembrane region" description="Helical" evidence="8">
    <location>
        <begin position="776"/>
        <end position="795"/>
    </location>
</feature>
<dbReference type="Pfam" id="PF00122">
    <property type="entry name" value="E1-E2_ATPase"/>
    <property type="match status" value="1"/>
</dbReference>
<evidence type="ECO:0000313" key="10">
    <source>
        <dbReference type="EMBL" id="TWT29399.1"/>
    </source>
</evidence>
<feature type="transmembrane region" description="Helical" evidence="8">
    <location>
        <begin position="284"/>
        <end position="302"/>
    </location>
</feature>
<dbReference type="InterPro" id="IPR001757">
    <property type="entry name" value="P_typ_ATPase"/>
</dbReference>
<dbReference type="InterPro" id="IPR044492">
    <property type="entry name" value="P_typ_ATPase_HD_dom"/>
</dbReference>
<dbReference type="PROSITE" id="PS00154">
    <property type="entry name" value="ATPASE_E1_E2"/>
    <property type="match status" value="1"/>
</dbReference>
<evidence type="ECO:0000256" key="5">
    <source>
        <dbReference type="ARBA" id="ARBA00022967"/>
    </source>
</evidence>
<dbReference type="NCBIfam" id="TIGR01494">
    <property type="entry name" value="ATPase_P-type"/>
    <property type="match status" value="2"/>
</dbReference>
<evidence type="ECO:0000256" key="3">
    <source>
        <dbReference type="ARBA" id="ARBA00022692"/>
    </source>
</evidence>
<dbReference type="SUPFAM" id="SSF55008">
    <property type="entry name" value="HMA, heavy metal-associated domain"/>
    <property type="match status" value="1"/>
</dbReference>
<dbReference type="PANTHER" id="PTHR46594:SF4">
    <property type="entry name" value="P-TYPE CATION-TRANSPORTING ATPASE"/>
    <property type="match status" value="1"/>
</dbReference>
<proteinExistence type="inferred from homology"/>
<dbReference type="Gene3D" id="3.30.70.100">
    <property type="match status" value="1"/>
</dbReference>
<dbReference type="AlphaFoldDB" id="A0A5C5UUD6"/>
<evidence type="ECO:0000256" key="2">
    <source>
        <dbReference type="ARBA" id="ARBA00006024"/>
    </source>
</evidence>
<keyword evidence="8" id="KW-0067">ATP-binding</keyword>
<evidence type="ECO:0000256" key="6">
    <source>
        <dbReference type="ARBA" id="ARBA00022989"/>
    </source>
</evidence>
<dbReference type="SFLD" id="SFLDG00002">
    <property type="entry name" value="C1.7:_P-type_atpase_like"/>
    <property type="match status" value="1"/>
</dbReference>
<dbReference type="Gene3D" id="3.40.1110.10">
    <property type="entry name" value="Calcium-transporting ATPase, cytoplasmic domain N"/>
    <property type="match status" value="1"/>
</dbReference>
<organism evidence="10 11">
    <name type="scientific">Posidoniimonas corsicana</name>
    <dbReference type="NCBI Taxonomy" id="1938618"/>
    <lineage>
        <taxon>Bacteria</taxon>
        <taxon>Pseudomonadati</taxon>
        <taxon>Planctomycetota</taxon>
        <taxon>Planctomycetia</taxon>
        <taxon>Pirellulales</taxon>
        <taxon>Lacipirellulaceae</taxon>
        <taxon>Posidoniimonas</taxon>
    </lineage>
</organism>
<dbReference type="SUPFAM" id="SSF81665">
    <property type="entry name" value="Calcium ATPase, transmembrane domain M"/>
    <property type="match status" value="1"/>
</dbReference>
<protein>
    <submittedName>
        <fullName evidence="10">Putative copper-importing P-type ATPase A</fullName>
    </submittedName>
</protein>
<dbReference type="Proteomes" id="UP000316714">
    <property type="component" value="Unassembled WGS sequence"/>
</dbReference>